<evidence type="ECO:0000256" key="2">
    <source>
        <dbReference type="ARBA" id="ARBA00009310"/>
    </source>
</evidence>
<comment type="caution">
    <text evidence="7">The sequence shown here is derived from an EMBL/GenBank/DDBJ whole genome shotgun (WGS) entry which is preliminary data.</text>
</comment>
<dbReference type="OrthoDB" id="378564at2759"/>
<dbReference type="STRING" id="2282107.A0A286UMP0"/>
<feature type="transmembrane region" description="Helical" evidence="6">
    <location>
        <begin position="339"/>
        <end position="359"/>
    </location>
</feature>
<evidence type="ECO:0000256" key="3">
    <source>
        <dbReference type="ARBA" id="ARBA00022692"/>
    </source>
</evidence>
<organism evidence="7 8">
    <name type="scientific">Pyrrhoderma noxium</name>
    <dbReference type="NCBI Taxonomy" id="2282107"/>
    <lineage>
        <taxon>Eukaryota</taxon>
        <taxon>Fungi</taxon>
        <taxon>Dikarya</taxon>
        <taxon>Basidiomycota</taxon>
        <taxon>Agaricomycotina</taxon>
        <taxon>Agaricomycetes</taxon>
        <taxon>Hymenochaetales</taxon>
        <taxon>Hymenochaetaceae</taxon>
        <taxon>Pyrrhoderma</taxon>
    </lineage>
</organism>
<dbReference type="GO" id="GO:0012505">
    <property type="term" value="C:endomembrane system"/>
    <property type="evidence" value="ECO:0007669"/>
    <property type="project" value="TreeGrafter"/>
</dbReference>
<evidence type="ECO:0000256" key="6">
    <source>
        <dbReference type="SAM" id="Phobius"/>
    </source>
</evidence>
<evidence type="ECO:0000313" key="7">
    <source>
        <dbReference type="EMBL" id="PAV20881.1"/>
    </source>
</evidence>
<dbReference type="EMBL" id="NBII01000003">
    <property type="protein sequence ID" value="PAV20881.1"/>
    <property type="molecule type" value="Genomic_DNA"/>
</dbReference>
<proteinExistence type="inferred from homology"/>
<dbReference type="Proteomes" id="UP000217199">
    <property type="component" value="Unassembled WGS sequence"/>
</dbReference>
<protein>
    <submittedName>
        <fullName evidence="7">Cleft lip and palate transmembrane 1</fullName>
    </submittedName>
</protein>
<gene>
    <name evidence="7" type="ORF">PNOK_0350800</name>
</gene>
<dbReference type="PANTHER" id="PTHR21347">
    <property type="entry name" value="CLEFT LIP AND PALATE ASSOCIATED TRANSMEMBRANE PROTEIN-RELATED"/>
    <property type="match status" value="1"/>
</dbReference>
<dbReference type="GO" id="GO:0016020">
    <property type="term" value="C:membrane"/>
    <property type="evidence" value="ECO:0007669"/>
    <property type="project" value="UniProtKB-SubCell"/>
</dbReference>
<evidence type="ECO:0000256" key="1">
    <source>
        <dbReference type="ARBA" id="ARBA00004141"/>
    </source>
</evidence>
<dbReference type="AlphaFoldDB" id="A0A286UMP0"/>
<dbReference type="InParanoid" id="A0A286UMP0"/>
<keyword evidence="4 6" id="KW-1133">Transmembrane helix</keyword>
<dbReference type="InterPro" id="IPR008429">
    <property type="entry name" value="CLPTM1"/>
</dbReference>
<feature type="transmembrane region" description="Helical" evidence="6">
    <location>
        <begin position="494"/>
        <end position="516"/>
    </location>
</feature>
<name>A0A286UMP0_9AGAM</name>
<comment type="subcellular location">
    <subcellularLocation>
        <location evidence="1">Membrane</location>
        <topology evidence="1">Multi-pass membrane protein</topology>
    </subcellularLocation>
</comment>
<dbReference type="Pfam" id="PF05602">
    <property type="entry name" value="CLPTM1"/>
    <property type="match status" value="1"/>
</dbReference>
<reference evidence="7 8" key="1">
    <citation type="journal article" date="2017" name="Mol. Ecol.">
        <title>Comparative and population genomic landscape of Phellinus noxius: A hypervariable fungus causing root rot in trees.</title>
        <authorList>
            <person name="Chung C.L."/>
            <person name="Lee T.J."/>
            <person name="Akiba M."/>
            <person name="Lee H.H."/>
            <person name="Kuo T.H."/>
            <person name="Liu D."/>
            <person name="Ke H.M."/>
            <person name="Yokoi T."/>
            <person name="Roa M.B."/>
            <person name="Lu M.J."/>
            <person name="Chang Y.Y."/>
            <person name="Ann P.J."/>
            <person name="Tsai J.N."/>
            <person name="Chen C.Y."/>
            <person name="Tzean S.S."/>
            <person name="Ota Y."/>
            <person name="Hattori T."/>
            <person name="Sahashi N."/>
            <person name="Liou R.F."/>
            <person name="Kikuchi T."/>
            <person name="Tsai I.J."/>
        </authorList>
    </citation>
    <scope>NUCLEOTIDE SEQUENCE [LARGE SCALE GENOMIC DNA]</scope>
    <source>
        <strain evidence="7 8">FFPRI411160</strain>
    </source>
</reference>
<keyword evidence="5 6" id="KW-0472">Membrane</keyword>
<keyword evidence="8" id="KW-1185">Reference proteome</keyword>
<evidence type="ECO:0000256" key="5">
    <source>
        <dbReference type="ARBA" id="ARBA00023136"/>
    </source>
</evidence>
<accession>A0A286UMP0</accession>
<evidence type="ECO:0000313" key="8">
    <source>
        <dbReference type="Proteomes" id="UP000217199"/>
    </source>
</evidence>
<sequence>MPEQAPAQPQAAAGQQEESRFQQILGIAQRIFIFWAISQVATKFFAPKAPSTAPAVPTTHDKLNVPVIEKNPFQLPPQQVSLAWPLGIDLDMYVYLSTSPTGNVFSPNSNEHLPHFVWDNIKYGDWNEKRTIDLDVNLPKSVQNNRSLWADVFLVKDGASPNPFDSKFNPSSIHHVRKLLTRYLPKIKVRKEKNLLSGEQGQEQVEEVEQPDVIVSHWHTNLTLALVSDLASVPYTQLPPPVFEHVHLVPDMRDETGTKGFYKPIIFPNDFWQLRSQNFEINSTTPQVPLRIELQPMSYFKFQLFATLGAGFNEAAKQQGASVAEFDEIKRMLVETNPYFLMLTALVTVLHSVFEILAFKSDVSHWRKKDELVGVSVRSNFSQIITNVFVQFIILLYLVDNNENTSWMILMGQGVGMLIEAWKITKAVDIKLVSAPAGSVLPYKIEVKDKHVLSEDEKKTQEYDKLAFRYVSYVTIPTLAAYTIYSLIYETHRGWYSFIISTLTSFVYMFGFAQLVPQLIINYKLKSVAHMPMKAMAYKTLSTVVDDFFAFCIKMPILHRLACFRDDVVFCIFLYQRWIYRVDPKRVNEYGQVMVNDVDMVEDSKNVEGKETKKTK</sequence>
<dbReference type="PANTHER" id="PTHR21347:SF0">
    <property type="entry name" value="LIPID SCRAMBLASE CLPTM1L"/>
    <property type="match status" value="1"/>
</dbReference>
<comment type="similarity">
    <text evidence="2">Belongs to the CLPTM1 family.</text>
</comment>
<keyword evidence="3 6" id="KW-0812">Transmembrane</keyword>
<evidence type="ECO:0000256" key="4">
    <source>
        <dbReference type="ARBA" id="ARBA00022989"/>
    </source>
</evidence>
<feature type="transmembrane region" description="Helical" evidence="6">
    <location>
        <begin position="467"/>
        <end position="488"/>
    </location>
</feature>